<proteinExistence type="predicted"/>
<accession>A0A8D8ZGE8</accession>
<dbReference type="AlphaFoldDB" id="A0A8D8ZGE8"/>
<organism evidence="1">
    <name type="scientific">Cacopsylla melanoneura</name>
    <dbReference type="NCBI Taxonomy" id="428564"/>
    <lineage>
        <taxon>Eukaryota</taxon>
        <taxon>Metazoa</taxon>
        <taxon>Ecdysozoa</taxon>
        <taxon>Arthropoda</taxon>
        <taxon>Hexapoda</taxon>
        <taxon>Insecta</taxon>
        <taxon>Pterygota</taxon>
        <taxon>Neoptera</taxon>
        <taxon>Paraneoptera</taxon>
        <taxon>Hemiptera</taxon>
        <taxon>Sternorrhyncha</taxon>
        <taxon>Psylloidea</taxon>
        <taxon>Psyllidae</taxon>
        <taxon>Psyllinae</taxon>
        <taxon>Cacopsylla</taxon>
    </lineage>
</organism>
<reference evidence="1" key="1">
    <citation type="submission" date="2021-05" db="EMBL/GenBank/DDBJ databases">
        <authorList>
            <person name="Alioto T."/>
            <person name="Alioto T."/>
            <person name="Gomez Garrido J."/>
        </authorList>
    </citation>
    <scope>NUCLEOTIDE SEQUENCE</scope>
</reference>
<name>A0A8D8ZGE8_9HEMI</name>
<dbReference type="EMBL" id="HBUF01498745">
    <property type="protein sequence ID" value="CAG6745522.1"/>
    <property type="molecule type" value="Transcribed_RNA"/>
</dbReference>
<evidence type="ECO:0000313" key="1">
    <source>
        <dbReference type="EMBL" id="CAG6745522.1"/>
    </source>
</evidence>
<dbReference type="EMBL" id="HBUF01181009">
    <property type="protein sequence ID" value="CAG6655320.1"/>
    <property type="molecule type" value="Transcribed_RNA"/>
</dbReference>
<protein>
    <submittedName>
        <fullName evidence="1">Uncharacterized protein</fullName>
    </submittedName>
</protein>
<sequence length="107" mass="12328">MEETLAEDVPHFEQFTSKDDNVLDESVNSKENNVEEEQEVWSHVPTDAEILAQNLLKEELGLLHDNRMEFHQFPASMYGHTEDGTPADALTQLMRRLESSLVEYTVH</sequence>